<protein>
    <submittedName>
        <fullName evidence="1">Uncharacterized protein</fullName>
    </submittedName>
</protein>
<dbReference type="AlphaFoldDB" id="A0A3G9JZA9"/>
<evidence type="ECO:0000313" key="1">
    <source>
        <dbReference type="EMBL" id="BBH50847.1"/>
    </source>
</evidence>
<proteinExistence type="predicted"/>
<dbReference type="Proteomes" id="UP000273154">
    <property type="component" value="Chromosome"/>
</dbReference>
<keyword evidence="2" id="KW-1185">Reference proteome</keyword>
<dbReference type="OrthoDB" id="419058at2"/>
<evidence type="ECO:0000313" key="2">
    <source>
        <dbReference type="Proteomes" id="UP000273154"/>
    </source>
</evidence>
<name>A0A3G9JZA9_9ACTN</name>
<accession>A0A3G9JZA9</accession>
<gene>
    <name evidence="1" type="ORF">Pcatena_14340</name>
</gene>
<dbReference type="KEGG" id="pcat:Pcatena_14340"/>
<reference evidence="2" key="1">
    <citation type="submission" date="2018-11" db="EMBL/GenBank/DDBJ databases">
        <title>Comparative genomics of Parolsenella catena and Libanicoccus massiliensis: Reclassification of Libanicoccus massiliensis as Parolsenella massiliensis comb. nov.</title>
        <authorList>
            <person name="Sakamoto M."/>
            <person name="Ikeyama N."/>
            <person name="Murakami T."/>
            <person name="Mori H."/>
            <person name="Yuki M."/>
            <person name="Ohkuma M."/>
        </authorList>
    </citation>
    <scope>NUCLEOTIDE SEQUENCE [LARGE SCALE GENOMIC DNA]</scope>
    <source>
        <strain evidence="2">JCM 31932</strain>
    </source>
</reference>
<organism evidence="1 2">
    <name type="scientific">Parolsenella catena</name>
    <dbReference type="NCBI Taxonomy" id="2003188"/>
    <lineage>
        <taxon>Bacteria</taxon>
        <taxon>Bacillati</taxon>
        <taxon>Actinomycetota</taxon>
        <taxon>Coriobacteriia</taxon>
        <taxon>Coriobacteriales</taxon>
        <taxon>Atopobiaceae</taxon>
        <taxon>Parolsenella</taxon>
    </lineage>
</organism>
<sequence length="127" mass="14252">MDIPGFNLHKLNFTPSYQYLSDIQPRMPDMRPSWHQLVVIGNGFDLECKLKSSFTSFISARNRVLEQEGNSESNPLGIKRNLWDVILGSMDGDHWADVEGAIARWVVPKGWGGIPTPSSGSRLLTRP</sequence>
<dbReference type="EMBL" id="AP019367">
    <property type="protein sequence ID" value="BBH50847.1"/>
    <property type="molecule type" value="Genomic_DNA"/>
</dbReference>